<dbReference type="EMBL" id="JPKZ01001803">
    <property type="protein sequence ID" value="KHN79951.1"/>
    <property type="molecule type" value="Genomic_DNA"/>
</dbReference>
<feature type="transmembrane region" description="Helical" evidence="1">
    <location>
        <begin position="6"/>
        <end position="32"/>
    </location>
</feature>
<name>A0A0B2V953_TOXCA</name>
<protein>
    <recommendedName>
        <fullName evidence="4">Transmembrane protein</fullName>
    </recommendedName>
</protein>
<keyword evidence="1" id="KW-1133">Transmembrane helix</keyword>
<proteinExistence type="predicted"/>
<dbReference type="Proteomes" id="UP000031036">
    <property type="component" value="Unassembled WGS sequence"/>
</dbReference>
<reference evidence="2 3" key="1">
    <citation type="submission" date="2014-11" db="EMBL/GenBank/DDBJ databases">
        <title>Genetic blueprint of the zoonotic pathogen Toxocara canis.</title>
        <authorList>
            <person name="Zhu X.-Q."/>
            <person name="Korhonen P.K."/>
            <person name="Cai H."/>
            <person name="Young N.D."/>
            <person name="Nejsum P."/>
            <person name="von Samson-Himmelstjerna G."/>
            <person name="Boag P.R."/>
            <person name="Tan P."/>
            <person name="Li Q."/>
            <person name="Min J."/>
            <person name="Yang Y."/>
            <person name="Wang X."/>
            <person name="Fang X."/>
            <person name="Hall R.S."/>
            <person name="Hofmann A."/>
            <person name="Sternberg P.W."/>
            <person name="Jex A.R."/>
            <person name="Gasser R.B."/>
        </authorList>
    </citation>
    <scope>NUCLEOTIDE SEQUENCE [LARGE SCALE GENOMIC DNA]</scope>
    <source>
        <strain evidence="2">PN_DK_2014</strain>
    </source>
</reference>
<sequence length="66" mass="6807">MVELNATVLAPAITCVVAIICTSAIWIGAYYIGVKDNSEVVYLPATSPPVVLTSPGPQVPCLGSCE</sequence>
<keyword evidence="1" id="KW-0472">Membrane</keyword>
<evidence type="ECO:0000313" key="3">
    <source>
        <dbReference type="Proteomes" id="UP000031036"/>
    </source>
</evidence>
<keyword evidence="1" id="KW-0812">Transmembrane</keyword>
<evidence type="ECO:0008006" key="4">
    <source>
        <dbReference type="Google" id="ProtNLM"/>
    </source>
</evidence>
<accession>A0A0B2V953</accession>
<evidence type="ECO:0000256" key="1">
    <source>
        <dbReference type="SAM" id="Phobius"/>
    </source>
</evidence>
<organism evidence="2 3">
    <name type="scientific">Toxocara canis</name>
    <name type="common">Canine roundworm</name>
    <dbReference type="NCBI Taxonomy" id="6265"/>
    <lineage>
        <taxon>Eukaryota</taxon>
        <taxon>Metazoa</taxon>
        <taxon>Ecdysozoa</taxon>
        <taxon>Nematoda</taxon>
        <taxon>Chromadorea</taxon>
        <taxon>Rhabditida</taxon>
        <taxon>Spirurina</taxon>
        <taxon>Ascaridomorpha</taxon>
        <taxon>Ascaridoidea</taxon>
        <taxon>Toxocaridae</taxon>
        <taxon>Toxocara</taxon>
    </lineage>
</organism>
<comment type="caution">
    <text evidence="2">The sequence shown here is derived from an EMBL/GenBank/DDBJ whole genome shotgun (WGS) entry which is preliminary data.</text>
</comment>
<gene>
    <name evidence="2" type="ORF">Tcan_08706</name>
</gene>
<evidence type="ECO:0000313" key="2">
    <source>
        <dbReference type="EMBL" id="KHN79951.1"/>
    </source>
</evidence>
<dbReference type="AlphaFoldDB" id="A0A0B2V953"/>
<keyword evidence="3" id="KW-1185">Reference proteome</keyword>